<keyword evidence="7 10" id="KW-0472">Membrane</keyword>
<protein>
    <submittedName>
        <fullName evidence="15">SusC/RagA family TonB-linked outer membrane protein</fullName>
    </submittedName>
</protein>
<evidence type="ECO:0000256" key="10">
    <source>
        <dbReference type="PROSITE-ProRule" id="PRU01360"/>
    </source>
</evidence>
<dbReference type="InterPro" id="IPR023997">
    <property type="entry name" value="TonB-dep_OMP_SusC/RagA_CS"/>
</dbReference>
<dbReference type="InterPro" id="IPR037066">
    <property type="entry name" value="Plug_dom_sf"/>
</dbReference>
<dbReference type="AlphaFoldDB" id="A0A937G242"/>
<evidence type="ECO:0000256" key="1">
    <source>
        <dbReference type="ARBA" id="ARBA00004571"/>
    </source>
</evidence>
<feature type="signal peptide" evidence="12">
    <location>
        <begin position="1"/>
        <end position="23"/>
    </location>
</feature>
<keyword evidence="8" id="KW-0675">Receptor</keyword>
<evidence type="ECO:0000256" key="4">
    <source>
        <dbReference type="ARBA" id="ARBA00022692"/>
    </source>
</evidence>
<dbReference type="SUPFAM" id="SSF49464">
    <property type="entry name" value="Carboxypeptidase regulatory domain-like"/>
    <property type="match status" value="1"/>
</dbReference>
<evidence type="ECO:0000259" key="14">
    <source>
        <dbReference type="Pfam" id="PF07715"/>
    </source>
</evidence>
<dbReference type="InterPro" id="IPR039426">
    <property type="entry name" value="TonB-dep_rcpt-like"/>
</dbReference>
<dbReference type="InterPro" id="IPR000531">
    <property type="entry name" value="Beta-barrel_TonB"/>
</dbReference>
<feature type="domain" description="TonB-dependent receptor-like beta-barrel" evidence="13">
    <location>
        <begin position="414"/>
        <end position="863"/>
    </location>
</feature>
<evidence type="ECO:0000256" key="5">
    <source>
        <dbReference type="ARBA" id="ARBA00022729"/>
    </source>
</evidence>
<sequence>MKKNYYFLLAACLSLMLSQVVYSQEITVNGKVTEANSGDPIAGVNVIVKGTTNGTITDGDGEYSLKVDNGTLLVFSFIGYKNKEAAVTGSRLDIQLEEDITSLEEVVISGLASNIKRSNLANSVASISAKEIIGTTTPQTVDGALYGKFKGANIVSNSGAPGGGIAVKLRGITSITGSSQPLFIVDGVYVDNSSIASGLNVVSAAAAGGSSSNQDNPSNRIADLSPDDIETIEILKGASAASIYGSRSSAGVIVITTKKGTPGKTKIRLEQAVGQASILNPLGTRTFTEQRIRNTYFAPGDNETPQETAEREAAAAAEVLRFQNARDAGLIHDYEDELYGNKGLLLNTVLSASGGNDNTRYYGSFIRKDEEGIVKNTGYEKTSMRLNFSHDIVKNVNVALTSNYILSSADRGFFNNDNSGTTMGISYISTRPYTQLFADENGNYPNNPDAPSNFLQTRDLVTNREEVQRFIGSAKLEATVFQTDNMQLKFIGLAGLDSYTLKTTALFPRELQFQQDNNGTGGASIQGRTVLENRNLQAFLVHSFFPSSKLSFITQLGVLKLDFNRNTTLITATQLIGTQSNLDQASAINAEQTIQPEEDAGFFIQEEVNFSDQFIATIGLRADKSSNNGDVNKLFYYPKANLALNLHEFGFWGIDAVNSLKLRAAYGQAGRFATFGSKYTGFGSVIIDGQAGSLIGAQLGNQEVEPEKQSEIEAGFDIGVVNNRVMFDFTYYKKNVTDLLLSALVPTSTGYTTQIINGAELENQGIEMGLNVLAIDKPDLKYNSSLNFWFNRSEVTELRVPAFNTGAFGATLGTLRVEEGKSATQLVGIDPNNPDGVTKWGDAEPDFQLSWNNFITWKNFEFSFLWHWKEGAENVNLSTLLTDLNGTSPDFDDGDLDPSGQLQNGPYRLSQLGVSAEPFVEDASYIRLREVGVYYNLDDELLLNIFNGVFTGIRVGFSGYNLVNFFDYNSYDPEVSNFGGDGLSTGIEVTPFPSSKRYFFHLALEL</sequence>
<dbReference type="RefSeq" id="WP_202858766.1">
    <property type="nucleotide sequence ID" value="NZ_JAEUGD010000066.1"/>
</dbReference>
<dbReference type="InterPro" id="IPR012910">
    <property type="entry name" value="Plug_dom"/>
</dbReference>
<organism evidence="15 16">
    <name type="scientific">Fulvivirga marina</name>
    <dbReference type="NCBI Taxonomy" id="2494733"/>
    <lineage>
        <taxon>Bacteria</taxon>
        <taxon>Pseudomonadati</taxon>
        <taxon>Bacteroidota</taxon>
        <taxon>Cytophagia</taxon>
        <taxon>Cytophagales</taxon>
        <taxon>Fulvivirgaceae</taxon>
        <taxon>Fulvivirga</taxon>
    </lineage>
</organism>
<dbReference type="InterPro" id="IPR023996">
    <property type="entry name" value="TonB-dep_OMP_SusC/RagA"/>
</dbReference>
<gene>
    <name evidence="15" type="ORF">JMN32_23180</name>
</gene>
<dbReference type="Gene3D" id="2.40.170.20">
    <property type="entry name" value="TonB-dependent receptor, beta-barrel domain"/>
    <property type="match status" value="1"/>
</dbReference>
<evidence type="ECO:0000256" key="6">
    <source>
        <dbReference type="ARBA" id="ARBA00023077"/>
    </source>
</evidence>
<comment type="caution">
    <text evidence="15">The sequence shown here is derived from an EMBL/GenBank/DDBJ whole genome shotgun (WGS) entry which is preliminary data.</text>
</comment>
<keyword evidence="16" id="KW-1185">Reference proteome</keyword>
<accession>A0A937G242</accession>
<keyword evidence="2 10" id="KW-0813">Transport</keyword>
<evidence type="ECO:0000256" key="3">
    <source>
        <dbReference type="ARBA" id="ARBA00022452"/>
    </source>
</evidence>
<dbReference type="Pfam" id="PF13715">
    <property type="entry name" value="CarbopepD_reg_2"/>
    <property type="match status" value="1"/>
</dbReference>
<dbReference type="GO" id="GO:0009279">
    <property type="term" value="C:cell outer membrane"/>
    <property type="evidence" value="ECO:0007669"/>
    <property type="project" value="UniProtKB-SubCell"/>
</dbReference>
<keyword evidence="6 11" id="KW-0798">TonB box</keyword>
<dbReference type="Gene3D" id="2.60.40.1120">
    <property type="entry name" value="Carboxypeptidase-like, regulatory domain"/>
    <property type="match status" value="1"/>
</dbReference>
<evidence type="ECO:0000259" key="13">
    <source>
        <dbReference type="Pfam" id="PF00593"/>
    </source>
</evidence>
<proteinExistence type="inferred from homology"/>
<dbReference type="GO" id="GO:0015344">
    <property type="term" value="F:siderophore uptake transmembrane transporter activity"/>
    <property type="evidence" value="ECO:0007669"/>
    <property type="project" value="TreeGrafter"/>
</dbReference>
<dbReference type="GO" id="GO:0044718">
    <property type="term" value="P:siderophore transmembrane transport"/>
    <property type="evidence" value="ECO:0007669"/>
    <property type="project" value="TreeGrafter"/>
</dbReference>
<evidence type="ECO:0000256" key="12">
    <source>
        <dbReference type="SAM" id="SignalP"/>
    </source>
</evidence>
<dbReference type="Proteomes" id="UP000614216">
    <property type="component" value="Unassembled WGS sequence"/>
</dbReference>
<keyword evidence="4 10" id="KW-0812">Transmembrane</keyword>
<comment type="similarity">
    <text evidence="10 11">Belongs to the TonB-dependent receptor family.</text>
</comment>
<reference evidence="15" key="1">
    <citation type="submission" date="2021-01" db="EMBL/GenBank/DDBJ databases">
        <title>Fulvivirga kasyanovii gen. nov., sp nov., a novel member of the phylum Bacteroidetes isolated from seawater in a mussel farm.</title>
        <authorList>
            <person name="Zhao L.-H."/>
            <person name="Wang Z.-J."/>
        </authorList>
    </citation>
    <scope>NUCLEOTIDE SEQUENCE</scope>
    <source>
        <strain evidence="15">29W222</strain>
    </source>
</reference>
<dbReference type="InterPro" id="IPR036942">
    <property type="entry name" value="Beta-barrel_TonB_sf"/>
</dbReference>
<dbReference type="NCBIfam" id="TIGR04057">
    <property type="entry name" value="SusC_RagA_signa"/>
    <property type="match status" value="1"/>
</dbReference>
<dbReference type="SUPFAM" id="SSF56935">
    <property type="entry name" value="Porins"/>
    <property type="match status" value="1"/>
</dbReference>
<evidence type="ECO:0000313" key="16">
    <source>
        <dbReference type="Proteomes" id="UP000614216"/>
    </source>
</evidence>
<dbReference type="NCBIfam" id="TIGR04056">
    <property type="entry name" value="OMP_RagA_SusC"/>
    <property type="match status" value="1"/>
</dbReference>
<dbReference type="InterPro" id="IPR008969">
    <property type="entry name" value="CarboxyPept-like_regulatory"/>
</dbReference>
<keyword evidence="5 12" id="KW-0732">Signal</keyword>
<keyword evidence="9 10" id="KW-0998">Cell outer membrane</keyword>
<evidence type="ECO:0000256" key="8">
    <source>
        <dbReference type="ARBA" id="ARBA00023170"/>
    </source>
</evidence>
<dbReference type="PANTHER" id="PTHR30069">
    <property type="entry name" value="TONB-DEPENDENT OUTER MEMBRANE RECEPTOR"/>
    <property type="match status" value="1"/>
</dbReference>
<evidence type="ECO:0000256" key="2">
    <source>
        <dbReference type="ARBA" id="ARBA00022448"/>
    </source>
</evidence>
<feature type="chain" id="PRO_5037082178" evidence="12">
    <location>
        <begin position="24"/>
        <end position="1006"/>
    </location>
</feature>
<feature type="domain" description="TonB-dependent receptor plug" evidence="14">
    <location>
        <begin position="118"/>
        <end position="252"/>
    </location>
</feature>
<dbReference type="EMBL" id="JAEUGD010000066">
    <property type="protein sequence ID" value="MBL6449232.1"/>
    <property type="molecule type" value="Genomic_DNA"/>
</dbReference>
<evidence type="ECO:0000313" key="15">
    <source>
        <dbReference type="EMBL" id="MBL6449232.1"/>
    </source>
</evidence>
<dbReference type="PROSITE" id="PS52016">
    <property type="entry name" value="TONB_DEPENDENT_REC_3"/>
    <property type="match status" value="1"/>
</dbReference>
<name>A0A937G242_9BACT</name>
<evidence type="ECO:0000256" key="9">
    <source>
        <dbReference type="ARBA" id="ARBA00023237"/>
    </source>
</evidence>
<evidence type="ECO:0000256" key="7">
    <source>
        <dbReference type="ARBA" id="ARBA00023136"/>
    </source>
</evidence>
<dbReference type="Pfam" id="PF07715">
    <property type="entry name" value="Plug"/>
    <property type="match status" value="1"/>
</dbReference>
<dbReference type="Pfam" id="PF00593">
    <property type="entry name" value="TonB_dep_Rec_b-barrel"/>
    <property type="match status" value="1"/>
</dbReference>
<evidence type="ECO:0000256" key="11">
    <source>
        <dbReference type="RuleBase" id="RU003357"/>
    </source>
</evidence>
<dbReference type="Gene3D" id="2.170.130.10">
    <property type="entry name" value="TonB-dependent receptor, plug domain"/>
    <property type="match status" value="1"/>
</dbReference>
<dbReference type="PANTHER" id="PTHR30069:SF29">
    <property type="entry name" value="HEMOGLOBIN AND HEMOGLOBIN-HAPTOGLOBIN-BINDING PROTEIN 1-RELATED"/>
    <property type="match status" value="1"/>
</dbReference>
<keyword evidence="3 10" id="KW-1134">Transmembrane beta strand</keyword>
<comment type="subcellular location">
    <subcellularLocation>
        <location evidence="1 10">Cell outer membrane</location>
        <topology evidence="1 10">Multi-pass membrane protein</topology>
    </subcellularLocation>
</comment>